<dbReference type="InterPro" id="IPR000073">
    <property type="entry name" value="AB_hydrolase_1"/>
</dbReference>
<comment type="caution">
    <text evidence="2">The sequence shown here is derived from an EMBL/GenBank/DDBJ whole genome shotgun (WGS) entry which is preliminary data.</text>
</comment>
<reference evidence="2 3" key="1">
    <citation type="submission" date="2023-12" db="EMBL/GenBank/DDBJ databases">
        <title>Description of new species of Mycobacterium terrae complex isolated from sewage at the Sao Paulo Zoological Park Foundation in Brazil.</title>
        <authorList>
            <person name="Romagnoli C.L."/>
            <person name="Conceicao E.C."/>
            <person name="Machado E."/>
            <person name="Barreto L.B.P.F."/>
            <person name="Sharma A."/>
            <person name="Silva N.M."/>
            <person name="Marques L.E."/>
            <person name="Juliana M.A."/>
            <person name="Lourenco M.C.S."/>
            <person name="Digiampietri L.A."/>
            <person name="Suffys P.N."/>
            <person name="Viana-Niero C."/>
        </authorList>
    </citation>
    <scope>NUCLEOTIDE SEQUENCE [LARGE SCALE GENOMIC DNA]</scope>
    <source>
        <strain evidence="2 3">MYC340</strain>
    </source>
</reference>
<dbReference type="RefSeq" id="WP_224973461.1">
    <property type="nucleotide sequence ID" value="NZ_JAYJJU010000001.1"/>
</dbReference>
<dbReference type="PANTHER" id="PTHR37017:SF11">
    <property type="entry name" value="ESTERASE_LIPASE_THIOESTERASE DOMAIN-CONTAINING PROTEIN"/>
    <property type="match status" value="1"/>
</dbReference>
<dbReference type="InterPro" id="IPR052897">
    <property type="entry name" value="Sec-Metab_Biosynth_Hydrolase"/>
</dbReference>
<sequence length="252" mass="27450">MRFVFVHGGFHAGWCWSRTIAELERIGHSGIAIDLPGHGARCEEESTLANRRDAVASALQPGDVLVGHSGGGFDATLGADSAPDLVRHIVYLAAALPREGHSYTDAMTMGSEGAEFFDTAASDMLGHLHFADDGAMTFADIEGARQYFYHDCDDETLRWAFERLGPERFGETTVAPVSVPAFWAADLPRSFIRCEQDRAYPRWLADLVCRRLGVEPLTIDASHSPFLSRPAELAGLLVHATTTRPTGPLNPN</sequence>
<evidence type="ECO:0000259" key="1">
    <source>
        <dbReference type="Pfam" id="PF12697"/>
    </source>
</evidence>
<feature type="domain" description="AB hydrolase-1" evidence="1">
    <location>
        <begin position="3"/>
        <end position="234"/>
    </location>
</feature>
<dbReference type="InterPro" id="IPR029058">
    <property type="entry name" value="AB_hydrolase_fold"/>
</dbReference>
<gene>
    <name evidence="2" type="ORF">KV113_00990</name>
</gene>
<evidence type="ECO:0000313" key="2">
    <source>
        <dbReference type="EMBL" id="MEB3030116.1"/>
    </source>
</evidence>
<dbReference type="Pfam" id="PF12697">
    <property type="entry name" value="Abhydrolase_6"/>
    <property type="match status" value="1"/>
</dbReference>
<evidence type="ECO:0000313" key="3">
    <source>
        <dbReference type="Proteomes" id="UP001298593"/>
    </source>
</evidence>
<keyword evidence="3" id="KW-1185">Reference proteome</keyword>
<dbReference type="Gene3D" id="3.40.50.1820">
    <property type="entry name" value="alpha/beta hydrolase"/>
    <property type="match status" value="1"/>
</dbReference>
<dbReference type="GO" id="GO:0016787">
    <property type="term" value="F:hydrolase activity"/>
    <property type="evidence" value="ECO:0007669"/>
    <property type="project" value="UniProtKB-KW"/>
</dbReference>
<keyword evidence="2" id="KW-0378">Hydrolase</keyword>
<dbReference type="Proteomes" id="UP001298593">
    <property type="component" value="Unassembled WGS sequence"/>
</dbReference>
<protein>
    <submittedName>
        <fullName evidence="2">Alpha/beta fold hydrolase</fullName>
    </submittedName>
</protein>
<dbReference type="PANTHER" id="PTHR37017">
    <property type="entry name" value="AB HYDROLASE-1 DOMAIN-CONTAINING PROTEIN-RELATED"/>
    <property type="match status" value="1"/>
</dbReference>
<name>A0ABU5XSY8_9MYCO</name>
<dbReference type="SUPFAM" id="SSF53474">
    <property type="entry name" value="alpha/beta-Hydrolases"/>
    <property type="match status" value="1"/>
</dbReference>
<proteinExistence type="predicted"/>
<organism evidence="2 3">
    <name type="scientific">[Mycobacterium] nativiensis</name>
    <dbReference type="NCBI Taxonomy" id="2855503"/>
    <lineage>
        <taxon>Bacteria</taxon>
        <taxon>Bacillati</taxon>
        <taxon>Actinomycetota</taxon>
        <taxon>Actinomycetes</taxon>
        <taxon>Mycobacteriales</taxon>
        <taxon>Mycobacteriaceae</taxon>
        <taxon>Mycolicibacter</taxon>
    </lineage>
</organism>
<dbReference type="EMBL" id="JAYJJU010000001">
    <property type="protein sequence ID" value="MEB3030116.1"/>
    <property type="molecule type" value="Genomic_DNA"/>
</dbReference>
<accession>A0ABU5XSY8</accession>